<keyword evidence="10" id="KW-0812">Transmembrane</keyword>
<feature type="disulfide bond" evidence="9">
    <location>
        <begin position="123"/>
        <end position="138"/>
    </location>
</feature>
<sequence length="391" mass="43952">MRVVMGLVIIFQALLLANSLPTNISRPFSKRQNIAERLLRQIICDADHYFSNRICCLSCPAGTYVKTPCKEANSTGTCLRCTDGKDYTEHPSGMDKCLTCSVCNPDQEVFTQCTVTKNTVCQCKAGTFCLPDQACEMCQRCKTSCPEGKVMVKPCQPTSDIECQPANGTLSSDTIIGIIIGVPLLVLLILVISVWCCWRKCNKNESIGENDPDQLSKQTQRLKMCLKKNYLKNMKTPSSVDGKQSEELLRSTQPMEAQYVNNMQICTTVSNCTDHLEQKQTLVPLESDPSEALRQSFYYFVKIVPATSWKPFVRHLKLTENEIATAEENNVGNREEQCFSMLTCWMQKTGKEASINKLLEMLSTMELSGVAEQITEEVTKKRYYTYTSEGQ</sequence>
<feature type="repeat" description="TNFR-Cys" evidence="9">
    <location>
        <begin position="122"/>
        <end position="163"/>
    </location>
</feature>
<feature type="signal peptide" evidence="11">
    <location>
        <begin position="1"/>
        <end position="19"/>
    </location>
</feature>
<dbReference type="SUPFAM" id="SSF47986">
    <property type="entry name" value="DEATH domain"/>
    <property type="match status" value="1"/>
</dbReference>
<protein>
    <submittedName>
        <fullName evidence="14">TNFRSF10C</fullName>
    </submittedName>
</protein>
<feature type="repeat" description="TNFR-Cys" evidence="9">
    <location>
        <begin position="80"/>
        <end position="121"/>
    </location>
</feature>
<dbReference type="Pfam" id="PF00020">
    <property type="entry name" value="TNFR_c6"/>
    <property type="match status" value="2"/>
</dbReference>
<dbReference type="AlphaFoldDB" id="A0A6G6CWM8"/>
<dbReference type="InterPro" id="IPR034029">
    <property type="entry name" value="TNFRSF10A/B_death"/>
</dbReference>
<dbReference type="PANTHER" id="PTHR46330:SF6">
    <property type="entry name" value="HEMATOPOIETIC DEATH RECEPTOR-RELATED"/>
    <property type="match status" value="1"/>
</dbReference>
<dbReference type="Pfam" id="PF00531">
    <property type="entry name" value="Death"/>
    <property type="match status" value="1"/>
</dbReference>
<dbReference type="Gene3D" id="2.10.50.10">
    <property type="entry name" value="Tumor Necrosis Factor Receptor, subunit A, domain 2"/>
    <property type="match status" value="3"/>
</dbReference>
<dbReference type="EMBL" id="MN536230">
    <property type="protein sequence ID" value="QIE07173.1"/>
    <property type="molecule type" value="mRNA"/>
</dbReference>
<evidence type="ECO:0000256" key="3">
    <source>
        <dbReference type="ARBA" id="ARBA00022729"/>
    </source>
</evidence>
<dbReference type="InterPro" id="IPR000488">
    <property type="entry name" value="Death_dom"/>
</dbReference>
<keyword evidence="4" id="KW-0677">Repeat</keyword>
<feature type="disulfide bond" evidence="9">
    <location>
        <begin position="145"/>
        <end position="163"/>
    </location>
</feature>
<dbReference type="GO" id="GO:0043065">
    <property type="term" value="P:positive regulation of apoptotic process"/>
    <property type="evidence" value="ECO:0007669"/>
    <property type="project" value="TreeGrafter"/>
</dbReference>
<dbReference type="FunFam" id="2.10.50.10:FF:000004">
    <property type="entry name" value="Tumor necrosis factor receptor superfamily member 6"/>
    <property type="match status" value="1"/>
</dbReference>
<dbReference type="PANTHER" id="PTHR46330">
    <property type="entry name" value="TUMOR NECROSIS FACTOR RECEPTOR SUPERFAMILY MEMBER 10B"/>
    <property type="match status" value="1"/>
</dbReference>
<feature type="domain" description="Death" evidence="12">
    <location>
        <begin position="308"/>
        <end position="378"/>
    </location>
</feature>
<keyword evidence="7" id="KW-0675">Receptor</keyword>
<feature type="chain" id="PRO_5026168424" evidence="11">
    <location>
        <begin position="20"/>
        <end position="391"/>
    </location>
</feature>
<gene>
    <name evidence="14" type="primary">TNFRSF10C</name>
</gene>
<dbReference type="PROSITE" id="PS50017">
    <property type="entry name" value="DEATH_DOMAIN"/>
    <property type="match status" value="1"/>
</dbReference>
<keyword evidence="3 11" id="KW-0732">Signal</keyword>
<dbReference type="GO" id="GO:0009986">
    <property type="term" value="C:cell surface"/>
    <property type="evidence" value="ECO:0007669"/>
    <property type="project" value="TreeGrafter"/>
</dbReference>
<dbReference type="InterPro" id="IPR017900">
    <property type="entry name" value="4Fe4S_Fe_S_CS"/>
</dbReference>
<keyword evidence="6 9" id="KW-1015">Disulfide bond</keyword>
<evidence type="ECO:0000256" key="6">
    <source>
        <dbReference type="ARBA" id="ARBA00023157"/>
    </source>
</evidence>
<evidence type="ECO:0000256" key="2">
    <source>
        <dbReference type="ARBA" id="ARBA00022703"/>
    </source>
</evidence>
<evidence type="ECO:0000256" key="11">
    <source>
        <dbReference type="SAM" id="SignalP"/>
    </source>
</evidence>
<evidence type="ECO:0000256" key="7">
    <source>
        <dbReference type="ARBA" id="ARBA00023170"/>
    </source>
</evidence>
<evidence type="ECO:0000256" key="5">
    <source>
        <dbReference type="ARBA" id="ARBA00023136"/>
    </source>
</evidence>
<dbReference type="CDD" id="cd10580">
    <property type="entry name" value="TNFRSF10"/>
    <property type="match status" value="1"/>
</dbReference>
<feature type="transmembrane region" description="Helical" evidence="10">
    <location>
        <begin position="175"/>
        <end position="198"/>
    </location>
</feature>
<evidence type="ECO:0000259" key="13">
    <source>
        <dbReference type="PROSITE" id="PS50050"/>
    </source>
</evidence>
<dbReference type="PROSITE" id="PS50050">
    <property type="entry name" value="TNFR_NGFR_2"/>
    <property type="match status" value="2"/>
</dbReference>
<dbReference type="CDD" id="cd08315">
    <property type="entry name" value="Death_TRAILR_DR4_DR5"/>
    <property type="match status" value="1"/>
</dbReference>
<dbReference type="GO" id="GO:0005886">
    <property type="term" value="C:plasma membrane"/>
    <property type="evidence" value="ECO:0007669"/>
    <property type="project" value="TreeGrafter"/>
</dbReference>
<dbReference type="GO" id="GO:0036462">
    <property type="term" value="P:TRAIL-activated apoptotic signaling pathway"/>
    <property type="evidence" value="ECO:0007669"/>
    <property type="project" value="TreeGrafter"/>
</dbReference>
<accession>A0A6G6CWM8</accession>
<evidence type="ECO:0000256" key="10">
    <source>
        <dbReference type="SAM" id="Phobius"/>
    </source>
</evidence>
<feature type="domain" description="TNFR-Cys" evidence="13">
    <location>
        <begin position="122"/>
        <end position="163"/>
    </location>
</feature>
<dbReference type="InterPro" id="IPR034024">
    <property type="entry name" value="TNFRSF10_N"/>
</dbReference>
<dbReference type="InterPro" id="IPR001368">
    <property type="entry name" value="TNFR/NGFR_Cys_rich_reg"/>
</dbReference>
<dbReference type="InterPro" id="IPR052491">
    <property type="entry name" value="TNFRSF10"/>
</dbReference>
<dbReference type="PROSITE" id="PS00652">
    <property type="entry name" value="TNFR_NGFR_1"/>
    <property type="match status" value="1"/>
</dbReference>
<dbReference type="Gene3D" id="1.10.533.10">
    <property type="entry name" value="Death Domain, Fas"/>
    <property type="match status" value="1"/>
</dbReference>
<evidence type="ECO:0000313" key="14">
    <source>
        <dbReference type="EMBL" id="QIE07173.1"/>
    </source>
</evidence>
<evidence type="ECO:0000256" key="4">
    <source>
        <dbReference type="ARBA" id="ARBA00022737"/>
    </source>
</evidence>
<keyword evidence="5 10" id="KW-0472">Membrane</keyword>
<keyword evidence="8" id="KW-0325">Glycoprotein</keyword>
<dbReference type="GO" id="GO:0004888">
    <property type="term" value="F:transmembrane signaling receptor activity"/>
    <property type="evidence" value="ECO:0007669"/>
    <property type="project" value="UniProtKB-ARBA"/>
</dbReference>
<name>A0A6G6CWM8_LEPPA</name>
<keyword evidence="10" id="KW-1133">Transmembrane helix</keyword>
<feature type="domain" description="TNFR-Cys" evidence="13">
    <location>
        <begin position="80"/>
        <end position="121"/>
    </location>
</feature>
<dbReference type="SUPFAM" id="SSF57586">
    <property type="entry name" value="TNF receptor-like"/>
    <property type="match status" value="2"/>
</dbReference>
<evidence type="ECO:0000256" key="8">
    <source>
        <dbReference type="ARBA" id="ARBA00023180"/>
    </source>
</evidence>
<organism evidence="14">
    <name type="scientific">Lepidosiren paradoxus</name>
    <name type="common">South American lungfish</name>
    <dbReference type="NCBI Taxonomy" id="7883"/>
    <lineage>
        <taxon>Eukaryota</taxon>
        <taxon>Metazoa</taxon>
        <taxon>Chordata</taxon>
        <taxon>Craniata</taxon>
        <taxon>Vertebrata</taxon>
        <taxon>Euteleostomi</taxon>
        <taxon>Dipnomorpha</taxon>
        <taxon>Ceratodontiformes</taxon>
        <taxon>Lepidosirenoidei</taxon>
        <taxon>Lepidosirenidae</taxon>
        <taxon>Lepidosiren</taxon>
    </lineage>
</organism>
<feature type="disulfide bond" evidence="9">
    <location>
        <begin position="100"/>
        <end position="113"/>
    </location>
</feature>
<dbReference type="InterPro" id="IPR011029">
    <property type="entry name" value="DEATH-like_dom_sf"/>
</dbReference>
<comment type="caution">
    <text evidence="9">Lacks conserved residue(s) required for the propagation of feature annotation.</text>
</comment>
<keyword evidence="2" id="KW-0053">Apoptosis</keyword>
<dbReference type="PROSITE" id="PS00198">
    <property type="entry name" value="4FE4S_FER_1"/>
    <property type="match status" value="1"/>
</dbReference>
<dbReference type="SMART" id="SM00005">
    <property type="entry name" value="DEATH"/>
    <property type="match status" value="1"/>
</dbReference>
<evidence type="ECO:0000259" key="12">
    <source>
        <dbReference type="PROSITE" id="PS50017"/>
    </source>
</evidence>
<feature type="disulfide bond" evidence="9">
    <location>
        <begin position="103"/>
        <end position="121"/>
    </location>
</feature>
<dbReference type="SMART" id="SM00208">
    <property type="entry name" value="TNFR"/>
    <property type="match status" value="3"/>
</dbReference>
<evidence type="ECO:0000256" key="9">
    <source>
        <dbReference type="PROSITE-ProRule" id="PRU00206"/>
    </source>
</evidence>
<comment type="subcellular location">
    <subcellularLocation>
        <location evidence="1">Membrane</location>
    </subcellularLocation>
</comment>
<evidence type="ECO:0000256" key="1">
    <source>
        <dbReference type="ARBA" id="ARBA00004370"/>
    </source>
</evidence>
<proteinExistence type="evidence at transcript level"/>
<reference evidence="14" key="1">
    <citation type="submission" date="2019-10" db="EMBL/GenBank/DDBJ databases">
        <authorList>
            <person name="Heimroth R.D."/>
        </authorList>
    </citation>
    <scope>NUCLEOTIDE SEQUENCE</scope>
</reference>